<keyword evidence="1" id="KW-1133">Transmembrane helix</keyword>
<feature type="transmembrane region" description="Helical" evidence="1">
    <location>
        <begin position="68"/>
        <end position="87"/>
    </location>
</feature>
<dbReference type="PANTHER" id="PTHR34219">
    <property type="entry name" value="IRON-REGULATED INNER MEMBRANE PROTEIN-RELATED"/>
    <property type="match status" value="1"/>
</dbReference>
<dbReference type="InterPro" id="IPR015943">
    <property type="entry name" value="WD40/YVTN_repeat-like_dom_sf"/>
</dbReference>
<protein>
    <submittedName>
        <fullName evidence="2">Iron-regulated protein</fullName>
    </submittedName>
</protein>
<feature type="transmembrane region" description="Helical" evidence="1">
    <location>
        <begin position="563"/>
        <end position="583"/>
    </location>
</feature>
<dbReference type="EMBL" id="VZCB01000018">
    <property type="protein sequence ID" value="MQN79802.1"/>
    <property type="molecule type" value="Genomic_DNA"/>
</dbReference>
<dbReference type="Pfam" id="PF03929">
    <property type="entry name" value="PepSY_TM"/>
    <property type="match status" value="1"/>
</dbReference>
<dbReference type="AlphaFoldDB" id="A0A6G1TWX0"/>
<comment type="caution">
    <text evidence="2">The sequence shown here is derived from an EMBL/GenBank/DDBJ whole genome shotgun (WGS) entry which is preliminary data.</text>
</comment>
<feature type="transmembrane region" description="Helical" evidence="1">
    <location>
        <begin position="357"/>
        <end position="379"/>
    </location>
</feature>
<dbReference type="OrthoDB" id="1111139at2"/>
<gene>
    <name evidence="2" type="ORF">F7D73_02270</name>
</gene>
<evidence type="ECO:0000313" key="3">
    <source>
        <dbReference type="Proteomes" id="UP000480425"/>
    </source>
</evidence>
<keyword evidence="1" id="KW-0812">Transmembrane</keyword>
<proteinExistence type="predicted"/>
<dbReference type="InterPro" id="IPR005625">
    <property type="entry name" value="PepSY-ass_TM"/>
</dbReference>
<name>A0A6G1TWX0_9BACT</name>
<evidence type="ECO:0000256" key="1">
    <source>
        <dbReference type="SAM" id="Phobius"/>
    </source>
</evidence>
<dbReference type="Gene3D" id="2.130.10.10">
    <property type="entry name" value="YVTN repeat-like/Quinoprotein amine dehydrogenase"/>
    <property type="match status" value="1"/>
</dbReference>
<reference evidence="2 3" key="1">
    <citation type="submission" date="2019-09" db="EMBL/GenBank/DDBJ databases">
        <title>Distinct polysaccharide growth profiles of human intestinal Prevotella copri isolates.</title>
        <authorList>
            <person name="Fehlner-Peach H."/>
            <person name="Magnabosco C."/>
            <person name="Raghavan V."/>
            <person name="Scher J.U."/>
            <person name="Tett A."/>
            <person name="Cox L.M."/>
            <person name="Gottsegen C."/>
            <person name="Watters A."/>
            <person name="Wiltshire- Gordon J.D."/>
            <person name="Segata N."/>
            <person name="Bonneau R."/>
            <person name="Littman D.R."/>
        </authorList>
    </citation>
    <scope>NUCLEOTIDE SEQUENCE [LARGE SCALE GENOMIC DNA]</scope>
    <source>
        <strain evidence="3">iA622</strain>
    </source>
</reference>
<accession>A0A6G1TWX0</accession>
<dbReference type="Proteomes" id="UP000480425">
    <property type="component" value="Unassembled WGS sequence"/>
</dbReference>
<sequence>MKSPNFFSEKVENPSFLPMAKAFQIIIFRYCRGRKIPLTLQPNYKTLKEKIMRDKKNKHFTWKKYHRWFGLILSVFMLVFCVSGIILNHRQLFADCDVSRSILPPAYHIQNFNNGVIKGSIRIDGHADLASAGGIKASDDSVLAYGYGGIWLTDAKMKSWKNFNKGLPKNVDGRNIRNMVQTKNGEIWCAATMDVYRFNGKEWRRFPLPDNHERIADIALTKDSTSLIAMTRSAVYEISGKKTDAVNEKTDAANEKTDAISEKTNVTRKIIGQPEGFIPKVTLFKTVWNLHSGAFFGLTGRLVVDAIAIVLIILSITGIILFILPYRIRRQKRLQAREKMQKLGKQMVFNAKWHNKLGYTTIILTLWLAITGMCLRPPLMIPLAMNKTTEKVKDGNVWHDKLRAIRWDAAEGNWLVSTSEGFLRVDEHFLHQPTLLNKEKAPKVSPMGVTVFESDGKGGWLVGSFSGMFRWYPEKNLIVDYFTGKQNIEKSMIPISNHLVSGYSRDFFDGKEVVFDYSKGASLGETASTPELLSATPMSLWNVALELHVGRCYSPLLGPLSDLFVFISGLLITLVLLSGYIILHRRKKKKKSPKLPQKSL</sequence>
<organism evidence="2 3">
    <name type="scientific">Segatella copri</name>
    <dbReference type="NCBI Taxonomy" id="165179"/>
    <lineage>
        <taxon>Bacteria</taxon>
        <taxon>Pseudomonadati</taxon>
        <taxon>Bacteroidota</taxon>
        <taxon>Bacteroidia</taxon>
        <taxon>Bacteroidales</taxon>
        <taxon>Prevotellaceae</taxon>
        <taxon>Segatella</taxon>
    </lineage>
</organism>
<evidence type="ECO:0000313" key="2">
    <source>
        <dbReference type="EMBL" id="MQN79802.1"/>
    </source>
</evidence>
<keyword evidence="1" id="KW-0472">Membrane</keyword>
<feature type="transmembrane region" description="Helical" evidence="1">
    <location>
        <begin position="302"/>
        <end position="324"/>
    </location>
</feature>